<name>A0A9E6ZP97_9FLAO</name>
<dbReference type="Pfam" id="PF12412">
    <property type="entry name" value="DUF3667"/>
    <property type="match status" value="1"/>
</dbReference>
<proteinExistence type="predicted"/>
<keyword evidence="1" id="KW-1133">Transmembrane helix</keyword>
<sequence>MENKPTYRPKRYSLKYRGIRCLNCDHPLDVSDKYCPNCSQINSTKKVTFFDLINEFFATLISYDSKLRKTLSALIFNPGKISIDYINGKRLTYTNPFRFFLSITIIYFIIISFTGNFSDLDRFGTQNNDNVINFGSNKLVNWSGLSQNEKKNLQEALNNIPVDSVLEYKKKKDSLAMIAPKVYFDSVNKKNFTDRFFSKIDFFISGINEHKFYTYNEALDFLEITDSYENKASFGAAGSFLKISRQPGTFLGYLISKIPFIIFFFLPLFAVFIWLLYDKNHFNYMDHLIFGFHNQTMLILLLTIALLMNTIFNIDILWISVLLFLFYLYKAMKNFYNEGRIITIIKYTLLNVIFFSLAFFVTLFYSLAVTFTY</sequence>
<dbReference type="Proteomes" id="UP000831290">
    <property type="component" value="Chromosome"/>
</dbReference>
<keyword evidence="1" id="KW-0812">Transmembrane</keyword>
<dbReference type="RefSeq" id="WP_255844531.1">
    <property type="nucleotide sequence ID" value="NZ_CP094358.1"/>
</dbReference>
<evidence type="ECO:0000313" key="3">
    <source>
        <dbReference type="Proteomes" id="UP000831290"/>
    </source>
</evidence>
<dbReference type="AlphaFoldDB" id="A0A9E6ZP97"/>
<reference evidence="2" key="1">
    <citation type="submission" date="2022-03" db="EMBL/GenBank/DDBJ databases">
        <title>Description of Abyssus ytuae gen. nov., sp. nov., a novel member of the family Flavobacteriaceae isolated from the sediment of Mariana Trench.</title>
        <authorList>
            <person name="Zhang J."/>
            <person name="Xu X."/>
        </authorList>
    </citation>
    <scope>NUCLEOTIDE SEQUENCE</scope>
    <source>
        <strain evidence="2">MT3330</strain>
    </source>
</reference>
<protein>
    <submittedName>
        <fullName evidence="2">DUF3667 domain-containing protein</fullName>
    </submittedName>
</protein>
<evidence type="ECO:0000313" key="2">
    <source>
        <dbReference type="EMBL" id="UOB18364.1"/>
    </source>
</evidence>
<feature type="transmembrane region" description="Helical" evidence="1">
    <location>
        <begin position="349"/>
        <end position="371"/>
    </location>
</feature>
<gene>
    <name evidence="2" type="ORF">MQE35_03520</name>
</gene>
<organism evidence="2 3">
    <name type="scientific">Abyssalbus ytuae</name>
    <dbReference type="NCBI Taxonomy" id="2926907"/>
    <lineage>
        <taxon>Bacteria</taxon>
        <taxon>Pseudomonadati</taxon>
        <taxon>Bacteroidota</taxon>
        <taxon>Flavobacteriia</taxon>
        <taxon>Flavobacteriales</taxon>
        <taxon>Flavobacteriaceae</taxon>
        <taxon>Abyssalbus</taxon>
    </lineage>
</organism>
<feature type="transmembrane region" description="Helical" evidence="1">
    <location>
        <begin position="250"/>
        <end position="277"/>
    </location>
</feature>
<feature type="transmembrane region" description="Helical" evidence="1">
    <location>
        <begin position="97"/>
        <end position="117"/>
    </location>
</feature>
<dbReference type="InterPro" id="IPR022134">
    <property type="entry name" value="DUF3667"/>
</dbReference>
<keyword evidence="1" id="KW-0472">Membrane</keyword>
<keyword evidence="3" id="KW-1185">Reference proteome</keyword>
<feature type="transmembrane region" description="Helical" evidence="1">
    <location>
        <begin position="297"/>
        <end position="328"/>
    </location>
</feature>
<evidence type="ECO:0000256" key="1">
    <source>
        <dbReference type="SAM" id="Phobius"/>
    </source>
</evidence>
<accession>A0A9E6ZP97</accession>
<dbReference type="EMBL" id="CP094358">
    <property type="protein sequence ID" value="UOB18364.1"/>
    <property type="molecule type" value="Genomic_DNA"/>
</dbReference>
<dbReference type="KEGG" id="fbm:MQE35_03520"/>